<dbReference type="Pfam" id="PF01638">
    <property type="entry name" value="HxlR"/>
    <property type="match status" value="1"/>
</dbReference>
<dbReference type="AlphaFoldDB" id="A0A085ZEG5"/>
<keyword evidence="3" id="KW-0804">Transcription</keyword>
<comment type="caution">
    <text evidence="5">The sequence shown here is derived from an EMBL/GenBank/DDBJ whole genome shotgun (WGS) entry which is preliminary data.</text>
</comment>
<proteinExistence type="predicted"/>
<dbReference type="EMBL" id="JPRO01000010">
    <property type="protein sequence ID" value="KFF02829.1"/>
    <property type="molecule type" value="Genomic_DNA"/>
</dbReference>
<dbReference type="PANTHER" id="PTHR33204">
    <property type="entry name" value="TRANSCRIPTIONAL REGULATOR, MARR FAMILY"/>
    <property type="match status" value="1"/>
</dbReference>
<dbReference type="InterPro" id="IPR036390">
    <property type="entry name" value="WH_DNA-bd_sf"/>
</dbReference>
<reference evidence="5 6" key="1">
    <citation type="submission" date="2014-07" db="EMBL/GenBank/DDBJ databases">
        <title>Genome of Chryseobacterium luteum DSM 18605.</title>
        <authorList>
            <person name="Stropko S.J."/>
            <person name="Pipes S.E."/>
            <person name="Newman J.D."/>
        </authorList>
    </citation>
    <scope>NUCLEOTIDE SEQUENCE [LARGE SCALE GENOMIC DNA]</scope>
    <source>
        <strain evidence="5 6">DSM 18605</strain>
    </source>
</reference>
<dbReference type="SUPFAM" id="SSF46785">
    <property type="entry name" value="Winged helix' DNA-binding domain"/>
    <property type="match status" value="1"/>
</dbReference>
<gene>
    <name evidence="5" type="ORF">IX38_12760</name>
</gene>
<evidence type="ECO:0000256" key="2">
    <source>
        <dbReference type="ARBA" id="ARBA00023125"/>
    </source>
</evidence>
<dbReference type="STRING" id="421531.IX38_12760"/>
<dbReference type="PROSITE" id="PS51118">
    <property type="entry name" value="HTH_HXLR"/>
    <property type="match status" value="1"/>
</dbReference>
<evidence type="ECO:0000256" key="3">
    <source>
        <dbReference type="ARBA" id="ARBA00023163"/>
    </source>
</evidence>
<sequence length="120" mass="13482">MAASKLEYSPLQCTNRISATEDAIFVLGGRWTIRVMIGILGGNSRFNELQRTVKGISSKMLSSELKKLEVNHLVERKVFADQIPVIVEYIPTEYSESLKDIITALSQWGANHKKKITTDN</sequence>
<evidence type="ECO:0000313" key="6">
    <source>
        <dbReference type="Proteomes" id="UP000028703"/>
    </source>
</evidence>
<keyword evidence="2" id="KW-0238">DNA-binding</keyword>
<organism evidence="5 6">
    <name type="scientific">Chryseobacterium luteum</name>
    <dbReference type="NCBI Taxonomy" id="421531"/>
    <lineage>
        <taxon>Bacteria</taxon>
        <taxon>Pseudomonadati</taxon>
        <taxon>Bacteroidota</taxon>
        <taxon>Flavobacteriia</taxon>
        <taxon>Flavobacteriales</taxon>
        <taxon>Weeksellaceae</taxon>
        <taxon>Chryseobacterium group</taxon>
        <taxon>Chryseobacterium</taxon>
    </lineage>
</organism>
<protein>
    <submittedName>
        <fullName evidence="5">HxlR family transcriptional regulator</fullName>
    </submittedName>
</protein>
<feature type="domain" description="HTH hxlR-type" evidence="4">
    <location>
        <begin position="13"/>
        <end position="117"/>
    </location>
</feature>
<evidence type="ECO:0000313" key="5">
    <source>
        <dbReference type="EMBL" id="KFF02829.1"/>
    </source>
</evidence>
<dbReference type="eggNOG" id="COG1733">
    <property type="taxonomic scope" value="Bacteria"/>
</dbReference>
<dbReference type="RefSeq" id="WP_034705337.1">
    <property type="nucleotide sequence ID" value="NZ_JPRO01000010.1"/>
</dbReference>
<accession>A0A085ZEG5</accession>
<evidence type="ECO:0000259" key="4">
    <source>
        <dbReference type="PROSITE" id="PS51118"/>
    </source>
</evidence>
<dbReference type="InterPro" id="IPR036388">
    <property type="entry name" value="WH-like_DNA-bd_sf"/>
</dbReference>
<dbReference type="OrthoDB" id="769662at2"/>
<dbReference type="Gene3D" id="1.10.10.10">
    <property type="entry name" value="Winged helix-like DNA-binding domain superfamily/Winged helix DNA-binding domain"/>
    <property type="match status" value="1"/>
</dbReference>
<keyword evidence="1" id="KW-0805">Transcription regulation</keyword>
<dbReference type="Proteomes" id="UP000028703">
    <property type="component" value="Unassembled WGS sequence"/>
</dbReference>
<evidence type="ECO:0000256" key="1">
    <source>
        <dbReference type="ARBA" id="ARBA00023015"/>
    </source>
</evidence>
<name>A0A085ZEG5_9FLAO</name>
<dbReference type="GO" id="GO:0003677">
    <property type="term" value="F:DNA binding"/>
    <property type="evidence" value="ECO:0007669"/>
    <property type="project" value="UniProtKB-KW"/>
</dbReference>
<keyword evidence="6" id="KW-1185">Reference proteome</keyword>
<dbReference type="InterPro" id="IPR002577">
    <property type="entry name" value="HTH_HxlR"/>
</dbReference>